<dbReference type="AlphaFoldDB" id="A0A0L6ZDL4"/>
<keyword evidence="4" id="KW-0460">Magnesium</keyword>
<dbReference type="NCBIfam" id="TIGR01488">
    <property type="entry name" value="HAD-SF-IB"/>
    <property type="match status" value="1"/>
</dbReference>
<dbReference type="Pfam" id="PF12710">
    <property type="entry name" value="HAD"/>
    <property type="match status" value="1"/>
</dbReference>
<organism evidence="5 6">
    <name type="scientific">Clostridium homopropionicum DSM 5847</name>
    <dbReference type="NCBI Taxonomy" id="1121318"/>
    <lineage>
        <taxon>Bacteria</taxon>
        <taxon>Bacillati</taxon>
        <taxon>Bacillota</taxon>
        <taxon>Clostridia</taxon>
        <taxon>Eubacteriales</taxon>
        <taxon>Clostridiaceae</taxon>
        <taxon>Clostridium</taxon>
    </lineage>
</organism>
<proteinExistence type="inferred from homology"/>
<keyword evidence="6" id="KW-1185">Reference proteome</keyword>
<dbReference type="InterPro" id="IPR006385">
    <property type="entry name" value="HAD_hydro_SerB1"/>
</dbReference>
<dbReference type="Gene3D" id="3.40.50.1000">
    <property type="entry name" value="HAD superfamily/HAD-like"/>
    <property type="match status" value="1"/>
</dbReference>
<dbReference type="InterPro" id="IPR036412">
    <property type="entry name" value="HAD-like_sf"/>
</dbReference>
<sequence>MERLAIFDVDFTITKRETLIELFLFMLKKNPKFIVFIPRIIMTGLLYGIKMFDEKKSKETFIKFISGIDEKEMKLIVKDFYENRLSKILYKDAIDTIKKLKSEGYKIYLISASPEIYLEEFYNIKEVDMVIGTKIKVEGGKYKNSIEGKNNKGEEKVKRLMEVLKKQNIEVDFKNSYMFSDSLADLPLFNLVGNPYLINYKKKHKDIKILNWK</sequence>
<evidence type="ECO:0000313" key="6">
    <source>
        <dbReference type="Proteomes" id="UP000037043"/>
    </source>
</evidence>
<keyword evidence="2" id="KW-0479">Metal-binding</keyword>
<evidence type="ECO:0000313" key="5">
    <source>
        <dbReference type="EMBL" id="KOA21066.1"/>
    </source>
</evidence>
<dbReference type="InterPro" id="IPR050582">
    <property type="entry name" value="HAD-like_SerB"/>
</dbReference>
<dbReference type="GO" id="GO:0016787">
    <property type="term" value="F:hydrolase activity"/>
    <property type="evidence" value="ECO:0007669"/>
    <property type="project" value="UniProtKB-KW"/>
</dbReference>
<dbReference type="NCBIfam" id="TIGR01490">
    <property type="entry name" value="HAD-SF-IB-hyp1"/>
    <property type="match status" value="1"/>
</dbReference>
<dbReference type="Gene3D" id="1.20.1440.100">
    <property type="entry name" value="SG protein - dephosphorylation function"/>
    <property type="match status" value="1"/>
</dbReference>
<comment type="caution">
    <text evidence="5">The sequence shown here is derived from an EMBL/GenBank/DDBJ whole genome shotgun (WGS) entry which is preliminary data.</text>
</comment>
<dbReference type="PANTHER" id="PTHR43344">
    <property type="entry name" value="PHOSPHOSERINE PHOSPHATASE"/>
    <property type="match status" value="1"/>
</dbReference>
<protein>
    <submittedName>
        <fullName evidence="5">Haloacid dehalogenase-like hydrolase</fullName>
    </submittedName>
</protein>
<comment type="similarity">
    <text evidence="1">Belongs to the HAD-like hydrolase superfamily. SerB family.</text>
</comment>
<reference evidence="6" key="1">
    <citation type="submission" date="2015-08" db="EMBL/GenBank/DDBJ databases">
        <title>Genome sequence of the strict anaerobe Clostridium homopropionicum LuHBu1 (DSM 5847T).</title>
        <authorList>
            <person name="Poehlein A."/>
            <person name="Beck M."/>
            <person name="Schiel-Bengelsdorf B."/>
            <person name="Bengelsdorf F.R."/>
            <person name="Daniel R."/>
            <person name="Duerre P."/>
        </authorList>
    </citation>
    <scope>NUCLEOTIDE SEQUENCE [LARGE SCALE GENOMIC DNA]</scope>
    <source>
        <strain evidence="6">DSM 5847</strain>
    </source>
</reference>
<dbReference type="SUPFAM" id="SSF56784">
    <property type="entry name" value="HAD-like"/>
    <property type="match status" value="1"/>
</dbReference>
<dbReference type="STRING" id="36844.SAMN04488501_10466"/>
<evidence type="ECO:0000256" key="2">
    <source>
        <dbReference type="ARBA" id="ARBA00022723"/>
    </source>
</evidence>
<gene>
    <name evidence="5" type="ORF">CLHOM_06540</name>
</gene>
<evidence type="ECO:0000256" key="3">
    <source>
        <dbReference type="ARBA" id="ARBA00022801"/>
    </source>
</evidence>
<accession>A0A0L6ZDL4</accession>
<evidence type="ECO:0000256" key="1">
    <source>
        <dbReference type="ARBA" id="ARBA00009184"/>
    </source>
</evidence>
<dbReference type="EMBL" id="LHUR01000011">
    <property type="protein sequence ID" value="KOA21066.1"/>
    <property type="molecule type" value="Genomic_DNA"/>
</dbReference>
<keyword evidence="3 5" id="KW-0378">Hydrolase</keyword>
<dbReference type="RefSeq" id="WP_052220244.1">
    <property type="nucleotide sequence ID" value="NZ_LHUR01000011.1"/>
</dbReference>
<dbReference type="GO" id="GO:0046872">
    <property type="term" value="F:metal ion binding"/>
    <property type="evidence" value="ECO:0007669"/>
    <property type="project" value="UniProtKB-KW"/>
</dbReference>
<dbReference type="PANTHER" id="PTHR43344:SF13">
    <property type="entry name" value="PHOSPHATASE RV3661-RELATED"/>
    <property type="match status" value="1"/>
</dbReference>
<dbReference type="InterPro" id="IPR023214">
    <property type="entry name" value="HAD_sf"/>
</dbReference>
<evidence type="ECO:0000256" key="4">
    <source>
        <dbReference type="ARBA" id="ARBA00022842"/>
    </source>
</evidence>
<dbReference type="Proteomes" id="UP000037043">
    <property type="component" value="Unassembled WGS sequence"/>
</dbReference>
<dbReference type="PATRIC" id="fig|1121318.3.peg.656"/>
<name>A0A0L6ZDL4_9CLOT</name>